<evidence type="ECO:0000256" key="1">
    <source>
        <dbReference type="SAM" id="MobiDB-lite"/>
    </source>
</evidence>
<comment type="caution">
    <text evidence="2">The sequence shown here is derived from an EMBL/GenBank/DDBJ whole genome shotgun (WGS) entry which is preliminary data.</text>
</comment>
<evidence type="ECO:0000313" key="3">
    <source>
        <dbReference type="Proteomes" id="UP000736672"/>
    </source>
</evidence>
<reference evidence="2" key="1">
    <citation type="journal article" date="2021" name="Nat. Commun.">
        <title>Genetic determinants of endophytism in the Arabidopsis root mycobiome.</title>
        <authorList>
            <person name="Mesny F."/>
            <person name="Miyauchi S."/>
            <person name="Thiergart T."/>
            <person name="Pickel B."/>
            <person name="Atanasova L."/>
            <person name="Karlsson M."/>
            <person name="Huettel B."/>
            <person name="Barry K.W."/>
            <person name="Haridas S."/>
            <person name="Chen C."/>
            <person name="Bauer D."/>
            <person name="Andreopoulos W."/>
            <person name="Pangilinan J."/>
            <person name="LaButti K."/>
            <person name="Riley R."/>
            <person name="Lipzen A."/>
            <person name="Clum A."/>
            <person name="Drula E."/>
            <person name="Henrissat B."/>
            <person name="Kohler A."/>
            <person name="Grigoriev I.V."/>
            <person name="Martin F.M."/>
            <person name="Hacquard S."/>
        </authorList>
    </citation>
    <scope>NUCLEOTIDE SEQUENCE</scope>
    <source>
        <strain evidence="2">FSSC 5 MPI-SDFR-AT-0091</strain>
    </source>
</reference>
<sequence>MSGKENDKKVDWTQDAKARIMAANAKSSNDPEFAKQAQSEADKAEHAKAQAGEQGKEGEKK</sequence>
<keyword evidence="3" id="KW-1185">Reference proteome</keyword>
<dbReference type="EMBL" id="JAGTJS010000013">
    <property type="protein sequence ID" value="KAH7249326.1"/>
    <property type="molecule type" value="Genomic_DNA"/>
</dbReference>
<organism evidence="2 3">
    <name type="scientific">Fusarium solani</name>
    <name type="common">Filamentous fungus</name>
    <dbReference type="NCBI Taxonomy" id="169388"/>
    <lineage>
        <taxon>Eukaryota</taxon>
        <taxon>Fungi</taxon>
        <taxon>Dikarya</taxon>
        <taxon>Ascomycota</taxon>
        <taxon>Pezizomycotina</taxon>
        <taxon>Sordariomycetes</taxon>
        <taxon>Hypocreomycetidae</taxon>
        <taxon>Hypocreales</taxon>
        <taxon>Nectriaceae</taxon>
        <taxon>Fusarium</taxon>
        <taxon>Fusarium solani species complex</taxon>
    </lineage>
</organism>
<dbReference type="OrthoDB" id="5080496at2759"/>
<dbReference type="AlphaFoldDB" id="A0A9P9K9Q4"/>
<dbReference type="Proteomes" id="UP000736672">
    <property type="component" value="Unassembled WGS sequence"/>
</dbReference>
<feature type="region of interest" description="Disordered" evidence="1">
    <location>
        <begin position="1"/>
        <end position="61"/>
    </location>
</feature>
<feature type="compositionally biased region" description="Basic and acidic residues" evidence="1">
    <location>
        <begin position="40"/>
        <end position="61"/>
    </location>
</feature>
<proteinExistence type="predicted"/>
<accession>A0A9P9K9Q4</accession>
<gene>
    <name evidence="2" type="ORF">B0J15DRAFT_550774</name>
</gene>
<feature type="compositionally biased region" description="Basic and acidic residues" evidence="1">
    <location>
        <begin position="1"/>
        <end position="18"/>
    </location>
</feature>
<protein>
    <submittedName>
        <fullName evidence="2">Uncharacterized protein</fullName>
    </submittedName>
</protein>
<evidence type="ECO:0000313" key="2">
    <source>
        <dbReference type="EMBL" id="KAH7249326.1"/>
    </source>
</evidence>
<name>A0A9P9K9Q4_FUSSL</name>